<gene>
    <name evidence="2" type="ORF">AVEN_16828_1</name>
</gene>
<dbReference type="EMBL" id="BGPR01000101">
    <property type="protein sequence ID" value="GBL94312.1"/>
    <property type="molecule type" value="Genomic_DNA"/>
</dbReference>
<keyword evidence="3" id="KW-1185">Reference proteome</keyword>
<evidence type="ECO:0000256" key="1">
    <source>
        <dbReference type="SAM" id="MobiDB-lite"/>
    </source>
</evidence>
<sequence>MTAFVRPQLSHGRAPASEGTIATRSSQRTIMYVDLELDLESGKPFHFGVSRQLEELLGYWLRYLLCCLPTVHYCEVCLEVTLL</sequence>
<dbReference type="AlphaFoldDB" id="A0A4Y2BQ22"/>
<name>A0A4Y2BQ22_ARAVE</name>
<evidence type="ECO:0000313" key="2">
    <source>
        <dbReference type="EMBL" id="GBL94312.1"/>
    </source>
</evidence>
<protein>
    <submittedName>
        <fullName evidence="2">Uncharacterized protein</fullName>
    </submittedName>
</protein>
<dbReference type="Proteomes" id="UP000499080">
    <property type="component" value="Unassembled WGS sequence"/>
</dbReference>
<proteinExistence type="predicted"/>
<reference evidence="2 3" key="1">
    <citation type="journal article" date="2019" name="Sci. Rep.">
        <title>Orb-weaving spider Araneus ventricosus genome elucidates the spidroin gene catalogue.</title>
        <authorList>
            <person name="Kono N."/>
            <person name="Nakamura H."/>
            <person name="Ohtoshi R."/>
            <person name="Moran D.A.P."/>
            <person name="Shinohara A."/>
            <person name="Yoshida Y."/>
            <person name="Fujiwara M."/>
            <person name="Mori M."/>
            <person name="Tomita M."/>
            <person name="Arakawa K."/>
        </authorList>
    </citation>
    <scope>NUCLEOTIDE SEQUENCE [LARGE SCALE GENOMIC DNA]</scope>
</reference>
<evidence type="ECO:0000313" key="3">
    <source>
        <dbReference type="Proteomes" id="UP000499080"/>
    </source>
</evidence>
<feature type="region of interest" description="Disordered" evidence="1">
    <location>
        <begin position="1"/>
        <end position="21"/>
    </location>
</feature>
<accession>A0A4Y2BQ22</accession>
<organism evidence="2 3">
    <name type="scientific">Araneus ventricosus</name>
    <name type="common">Orbweaver spider</name>
    <name type="synonym">Epeira ventricosa</name>
    <dbReference type="NCBI Taxonomy" id="182803"/>
    <lineage>
        <taxon>Eukaryota</taxon>
        <taxon>Metazoa</taxon>
        <taxon>Ecdysozoa</taxon>
        <taxon>Arthropoda</taxon>
        <taxon>Chelicerata</taxon>
        <taxon>Arachnida</taxon>
        <taxon>Araneae</taxon>
        <taxon>Araneomorphae</taxon>
        <taxon>Entelegynae</taxon>
        <taxon>Araneoidea</taxon>
        <taxon>Araneidae</taxon>
        <taxon>Araneus</taxon>
    </lineage>
</organism>
<comment type="caution">
    <text evidence="2">The sequence shown here is derived from an EMBL/GenBank/DDBJ whole genome shotgun (WGS) entry which is preliminary data.</text>
</comment>